<evidence type="ECO:0000256" key="4">
    <source>
        <dbReference type="ARBA" id="ARBA00022692"/>
    </source>
</evidence>
<evidence type="ECO:0000313" key="9">
    <source>
        <dbReference type="EMBL" id="QDL55102.1"/>
    </source>
</evidence>
<evidence type="ECO:0000313" key="10">
    <source>
        <dbReference type="Proteomes" id="UP000317365"/>
    </source>
</evidence>
<dbReference type="KEGG" id="rhg:EXZ61_13500"/>
<reference evidence="10" key="1">
    <citation type="submission" date="2019-02" db="EMBL/GenBank/DDBJ databases">
        <title>Complete genome sequence of Rhodoferax sp. Gr-4.</title>
        <authorList>
            <person name="Jin L."/>
        </authorList>
    </citation>
    <scope>NUCLEOTIDE SEQUENCE [LARGE SCALE GENOMIC DNA]</scope>
    <source>
        <strain evidence="10">Gr-4</strain>
    </source>
</reference>
<comment type="subcellular location">
    <subcellularLocation>
        <location evidence="1 7">Cell membrane</location>
        <topology evidence="1 7">Multi-pass membrane protein</topology>
    </subcellularLocation>
</comment>
<accession>A0A515ER20</accession>
<evidence type="ECO:0000256" key="6">
    <source>
        <dbReference type="ARBA" id="ARBA00023136"/>
    </source>
</evidence>
<organism evidence="9 10">
    <name type="scientific">Rhodoferax aquaticus</name>
    <dbReference type="NCBI Taxonomy" id="2527691"/>
    <lineage>
        <taxon>Bacteria</taxon>
        <taxon>Pseudomonadati</taxon>
        <taxon>Pseudomonadota</taxon>
        <taxon>Betaproteobacteria</taxon>
        <taxon>Burkholderiales</taxon>
        <taxon>Comamonadaceae</taxon>
        <taxon>Rhodoferax</taxon>
    </lineage>
</organism>
<dbReference type="Gene3D" id="1.10.3720.10">
    <property type="entry name" value="MetI-like"/>
    <property type="match status" value="1"/>
</dbReference>
<dbReference type="InterPro" id="IPR035906">
    <property type="entry name" value="MetI-like_sf"/>
</dbReference>
<protein>
    <submittedName>
        <fullName evidence="9">ABC transporter permease</fullName>
    </submittedName>
</protein>
<keyword evidence="5 7" id="KW-1133">Transmembrane helix</keyword>
<feature type="transmembrane region" description="Helical" evidence="7">
    <location>
        <begin position="136"/>
        <end position="158"/>
    </location>
</feature>
<feature type="transmembrane region" description="Helical" evidence="7">
    <location>
        <begin position="239"/>
        <end position="265"/>
    </location>
</feature>
<dbReference type="GO" id="GO:0005886">
    <property type="term" value="C:plasma membrane"/>
    <property type="evidence" value="ECO:0007669"/>
    <property type="project" value="UniProtKB-SubCell"/>
</dbReference>
<dbReference type="RefSeq" id="WP_142812262.1">
    <property type="nucleotide sequence ID" value="NZ_CP036282.1"/>
</dbReference>
<dbReference type="PANTHER" id="PTHR43163">
    <property type="entry name" value="DIPEPTIDE TRANSPORT SYSTEM PERMEASE PROTEIN DPPB-RELATED"/>
    <property type="match status" value="1"/>
</dbReference>
<keyword evidence="10" id="KW-1185">Reference proteome</keyword>
<dbReference type="InterPro" id="IPR045621">
    <property type="entry name" value="BPD_transp_1_N"/>
</dbReference>
<reference evidence="10" key="2">
    <citation type="journal article" date="2020" name="Int. J. Syst. Evol. Microbiol.">
        <title>Genomic insights into a novel species Rhodoferax aquaticus sp. nov., isolated from freshwater.</title>
        <authorList>
            <person name="Li T."/>
            <person name="Zhuo Y."/>
            <person name="Jin C.Z."/>
            <person name="Wu X."/>
            <person name="Ko S.R."/>
            <person name="Jin F.J."/>
            <person name="Ahn C.Y."/>
            <person name="Oh H.M."/>
            <person name="Lee H.G."/>
            <person name="Jin L."/>
        </authorList>
    </citation>
    <scope>NUCLEOTIDE SEQUENCE [LARGE SCALE GENOMIC DNA]</scope>
    <source>
        <strain evidence="10">Gr-4</strain>
    </source>
</reference>
<dbReference type="GO" id="GO:0055085">
    <property type="term" value="P:transmembrane transport"/>
    <property type="evidence" value="ECO:0007669"/>
    <property type="project" value="InterPro"/>
</dbReference>
<dbReference type="PROSITE" id="PS50928">
    <property type="entry name" value="ABC_TM1"/>
    <property type="match status" value="1"/>
</dbReference>
<keyword evidence="3" id="KW-1003">Cell membrane</keyword>
<keyword evidence="2 7" id="KW-0813">Transport</keyword>
<comment type="similarity">
    <text evidence="7">Belongs to the binding-protein-dependent transport system permease family.</text>
</comment>
<sequence>MFTYILRRLLISIPILFGITVIVFFIASKMPGDAVLAMISNETPQAEDLIKLRRGQLGLDVPVYEQYGRWVGQLLQGKLGYSFQSGESVIDIISARLPATLQLMGVALFIAIVLGVTLGVISALKQYSWLDYSLTFVGFAGISIPEFFLGMVLVYGFALQLQILPTSGMVTAGTEYSLIDNLRHLVLPALALGIARTATFMRYTRASVLEVMNNDYVRTARAKGLNSFRVTTRHILRNALIPVVTVVGLSLPVLFGGSVIIEMIFQWPGIGLMFINAVTGRDSPVIMGYVLMSASIVLASNLLTDIAYGWLDPRIRYD</sequence>
<dbReference type="AlphaFoldDB" id="A0A515ER20"/>
<evidence type="ECO:0000256" key="7">
    <source>
        <dbReference type="RuleBase" id="RU363032"/>
    </source>
</evidence>
<feature type="domain" description="ABC transmembrane type-1" evidence="8">
    <location>
        <begin position="97"/>
        <end position="308"/>
    </location>
</feature>
<evidence type="ECO:0000259" key="8">
    <source>
        <dbReference type="PROSITE" id="PS50928"/>
    </source>
</evidence>
<dbReference type="Proteomes" id="UP000317365">
    <property type="component" value="Chromosome"/>
</dbReference>
<feature type="transmembrane region" description="Helical" evidence="7">
    <location>
        <begin position="103"/>
        <end position="124"/>
    </location>
</feature>
<dbReference type="PANTHER" id="PTHR43163:SF6">
    <property type="entry name" value="DIPEPTIDE TRANSPORT SYSTEM PERMEASE PROTEIN DPPB-RELATED"/>
    <property type="match status" value="1"/>
</dbReference>
<feature type="transmembrane region" description="Helical" evidence="7">
    <location>
        <begin position="285"/>
        <end position="311"/>
    </location>
</feature>
<evidence type="ECO:0000256" key="3">
    <source>
        <dbReference type="ARBA" id="ARBA00022475"/>
    </source>
</evidence>
<gene>
    <name evidence="9" type="ORF">EXZ61_13500</name>
</gene>
<dbReference type="EMBL" id="CP036282">
    <property type="protein sequence ID" value="QDL55102.1"/>
    <property type="molecule type" value="Genomic_DNA"/>
</dbReference>
<keyword evidence="6 7" id="KW-0472">Membrane</keyword>
<name>A0A515ER20_9BURK</name>
<feature type="transmembrane region" description="Helical" evidence="7">
    <location>
        <begin position="9"/>
        <end position="28"/>
    </location>
</feature>
<dbReference type="Pfam" id="PF19300">
    <property type="entry name" value="BPD_transp_1_N"/>
    <property type="match status" value="1"/>
</dbReference>
<proteinExistence type="inferred from homology"/>
<dbReference type="CDD" id="cd06261">
    <property type="entry name" value="TM_PBP2"/>
    <property type="match status" value="1"/>
</dbReference>
<dbReference type="Pfam" id="PF00528">
    <property type="entry name" value="BPD_transp_1"/>
    <property type="match status" value="1"/>
</dbReference>
<dbReference type="SUPFAM" id="SSF161098">
    <property type="entry name" value="MetI-like"/>
    <property type="match status" value="1"/>
</dbReference>
<dbReference type="InterPro" id="IPR000515">
    <property type="entry name" value="MetI-like"/>
</dbReference>
<evidence type="ECO:0000256" key="1">
    <source>
        <dbReference type="ARBA" id="ARBA00004651"/>
    </source>
</evidence>
<evidence type="ECO:0000256" key="5">
    <source>
        <dbReference type="ARBA" id="ARBA00022989"/>
    </source>
</evidence>
<keyword evidence="4 7" id="KW-0812">Transmembrane</keyword>
<evidence type="ECO:0000256" key="2">
    <source>
        <dbReference type="ARBA" id="ARBA00022448"/>
    </source>
</evidence>